<feature type="transmembrane region" description="Helical" evidence="1">
    <location>
        <begin position="131"/>
        <end position="152"/>
    </location>
</feature>
<feature type="transmembrane region" description="Helical" evidence="1">
    <location>
        <begin position="44"/>
        <end position="65"/>
    </location>
</feature>
<feature type="transmembrane region" description="Helical" evidence="1">
    <location>
        <begin position="12"/>
        <end position="37"/>
    </location>
</feature>
<evidence type="ECO:0000256" key="1">
    <source>
        <dbReference type="SAM" id="Phobius"/>
    </source>
</evidence>
<organism evidence="2 3">
    <name type="scientific">Agarivorans aestuarii</name>
    <dbReference type="NCBI Taxonomy" id="1563703"/>
    <lineage>
        <taxon>Bacteria</taxon>
        <taxon>Pseudomonadati</taxon>
        <taxon>Pseudomonadota</taxon>
        <taxon>Gammaproteobacteria</taxon>
        <taxon>Alteromonadales</taxon>
        <taxon>Alteromonadaceae</taxon>
        <taxon>Agarivorans</taxon>
    </lineage>
</organism>
<feature type="transmembrane region" description="Helical" evidence="1">
    <location>
        <begin position="77"/>
        <end position="98"/>
    </location>
</feature>
<comment type="caution">
    <text evidence="2">The sequence shown here is derived from an EMBL/GenBank/DDBJ whole genome shotgun (WGS) entry which is preliminary data.</text>
</comment>
<dbReference type="Proteomes" id="UP001310248">
    <property type="component" value="Unassembled WGS sequence"/>
</dbReference>
<dbReference type="InterPro" id="IPR021306">
    <property type="entry name" value="DUF2878"/>
</dbReference>
<dbReference type="EMBL" id="JAYDYW010000006">
    <property type="protein sequence ID" value="MEE1673971.1"/>
    <property type="molecule type" value="Genomic_DNA"/>
</dbReference>
<protein>
    <submittedName>
        <fullName evidence="2">DUF2878 family protein</fullName>
    </submittedName>
</protein>
<keyword evidence="1" id="KW-0472">Membrane</keyword>
<evidence type="ECO:0000313" key="2">
    <source>
        <dbReference type="EMBL" id="MEE1673971.1"/>
    </source>
</evidence>
<evidence type="ECO:0000313" key="3">
    <source>
        <dbReference type="Proteomes" id="UP001310248"/>
    </source>
</evidence>
<keyword evidence="3" id="KW-1185">Reference proteome</keyword>
<reference evidence="2 3" key="2">
    <citation type="submission" date="2023-12" db="EMBL/GenBank/DDBJ databases">
        <authorList>
            <consortium name="Cladostephus spongiosus"/>
            <person name="Lorente B."/>
            <person name="Cabral C."/>
            <person name="Frias J."/>
            <person name="Faria J."/>
            <person name="Toubarro D."/>
        </authorList>
    </citation>
    <scope>NUCLEOTIDE SEQUENCE [LARGE SCALE GENOMIC DNA]</scope>
    <source>
        <strain evidence="2 3">ZMCS4</strain>
    </source>
</reference>
<keyword evidence="1" id="KW-0812">Transmembrane</keyword>
<dbReference type="RefSeq" id="WP_329775192.1">
    <property type="nucleotide sequence ID" value="NZ_JAYDYW010000006.1"/>
</dbReference>
<gene>
    <name evidence="2" type="ORF">SNR37_003398</name>
</gene>
<reference evidence="3" key="1">
    <citation type="submission" date="2023-07" db="EMBL/GenBank/DDBJ databases">
        <title>Draft genome sequence of Agarivorans aestuarii strain ZMCS4, a CAZymes producing bacteria isolated from the marine brown algae Clodostephus spongiosus.</title>
        <authorList>
            <person name="Lorente B."/>
            <person name="Cabral C."/>
            <person name="Frias J."/>
            <person name="Faria J."/>
            <person name="Toubarro D."/>
        </authorList>
    </citation>
    <scope>NUCLEOTIDE SEQUENCE [LARGE SCALE GENOMIC DNA]</scope>
    <source>
        <strain evidence="3">ZMCS4</strain>
    </source>
</reference>
<sequence length="157" mass="17393">MQWPVLVLFKLNWLAAFFWGQQAVAFMALGVLGLVALQVRRYQWAVLVPCAMLSVVGVILDFSLVKMGVLSFASQGLPLFMMLLWASFALLLPSLASFPKPFMPLFVAVMGPVSYYLASLAQVFAIQPDAILGLLILFPLWAGFAYLANSLLEKRYV</sequence>
<name>A0ABU7G3K8_9ALTE</name>
<accession>A0ABU7G3K8</accession>
<feature type="transmembrane region" description="Helical" evidence="1">
    <location>
        <begin position="105"/>
        <end position="125"/>
    </location>
</feature>
<dbReference type="Pfam" id="PF11086">
    <property type="entry name" value="DUF2878"/>
    <property type="match status" value="1"/>
</dbReference>
<proteinExistence type="predicted"/>
<keyword evidence="1" id="KW-1133">Transmembrane helix</keyword>